<dbReference type="Proteomes" id="UP000011885">
    <property type="component" value="Unassembled WGS sequence"/>
</dbReference>
<feature type="region of interest" description="Disordered" evidence="1">
    <location>
        <begin position="179"/>
        <end position="206"/>
    </location>
</feature>
<evidence type="ECO:0000256" key="1">
    <source>
        <dbReference type="SAM" id="MobiDB-lite"/>
    </source>
</evidence>
<dbReference type="InterPro" id="IPR036196">
    <property type="entry name" value="Ptyr_pPase_sf"/>
</dbReference>
<dbReference type="PANTHER" id="PTHR43428">
    <property type="entry name" value="ARSENATE REDUCTASE"/>
    <property type="match status" value="1"/>
</dbReference>
<comment type="caution">
    <text evidence="2">The sequence shown here is derived from an EMBL/GenBank/DDBJ whole genome shotgun (WGS) entry which is preliminary data.</text>
</comment>
<evidence type="ECO:0000313" key="3">
    <source>
        <dbReference type="Proteomes" id="UP000011885"/>
    </source>
</evidence>
<gene>
    <name evidence="2" type="ORF">RSSM_02606</name>
</gene>
<dbReference type="PATRIC" id="fig|1263870.3.peg.2773"/>
<accession>M5U3X3</accession>
<protein>
    <submittedName>
        <fullName evidence="2">Protein-tyrosine-phosphatase</fullName>
    </submittedName>
</protein>
<keyword evidence="3" id="KW-1185">Reference proteome</keyword>
<reference evidence="2 3" key="1">
    <citation type="journal article" date="2013" name="Mar. Genomics">
        <title>Expression of sulfatases in Rhodopirellula baltica and the diversity of sulfatases in the genus Rhodopirellula.</title>
        <authorList>
            <person name="Wegner C.E."/>
            <person name="Richter-Heitmann T."/>
            <person name="Klindworth A."/>
            <person name="Klockow C."/>
            <person name="Richter M."/>
            <person name="Achstetter T."/>
            <person name="Glockner F.O."/>
            <person name="Harder J."/>
        </authorList>
    </citation>
    <scope>NUCLEOTIDE SEQUENCE [LARGE SCALE GENOMIC DNA]</scope>
    <source>
        <strain evidence="2 3">SM41</strain>
    </source>
</reference>
<sequence length="308" mass="34154">MTPARFINFFEPESSLISNQFLPHVVVLASLISPAIVFEQSALLAHDASPSSSGVSTLNECTTVHDSILRFIGETDWQKLKQTLPEERRELVTKLVDCAETRIRESRPLRLTFICTHNSRRSQLAQVWAQTAAAYFGLTREDVLCFSGGTEATACNRRTVEALRRSGFVVTETSLSPDVVGETDNVGDPANVREPDSVGEPGSVGEIAKDNVPYEVSFGEQHPAIECFSKVYNQSHNPNTQYVAVMCCDHADQNCPVVFGATDRIAMWYVDPKAFDGTDRESAAYDERNLQVAREMWSAMGELAQRLQ</sequence>
<name>M5U3X3_9BACT</name>
<dbReference type="EMBL" id="ANOH01000183">
    <property type="protein sequence ID" value="EMI55969.1"/>
    <property type="molecule type" value="Genomic_DNA"/>
</dbReference>
<evidence type="ECO:0000313" key="2">
    <source>
        <dbReference type="EMBL" id="EMI55969.1"/>
    </source>
</evidence>
<dbReference type="Gene3D" id="3.40.50.2300">
    <property type="match status" value="1"/>
</dbReference>
<proteinExistence type="predicted"/>
<dbReference type="AlphaFoldDB" id="M5U3X3"/>
<dbReference type="SUPFAM" id="SSF52788">
    <property type="entry name" value="Phosphotyrosine protein phosphatases I"/>
    <property type="match status" value="1"/>
</dbReference>
<organism evidence="2 3">
    <name type="scientific">Rhodopirellula sallentina SM41</name>
    <dbReference type="NCBI Taxonomy" id="1263870"/>
    <lineage>
        <taxon>Bacteria</taxon>
        <taxon>Pseudomonadati</taxon>
        <taxon>Planctomycetota</taxon>
        <taxon>Planctomycetia</taxon>
        <taxon>Pirellulales</taxon>
        <taxon>Pirellulaceae</taxon>
        <taxon>Rhodopirellula</taxon>
    </lineage>
</organism>
<dbReference type="PANTHER" id="PTHR43428:SF1">
    <property type="entry name" value="ARSENATE REDUCTASE"/>
    <property type="match status" value="1"/>
</dbReference>